<dbReference type="Gene3D" id="1.10.260.40">
    <property type="entry name" value="lambda repressor-like DNA-binding domains"/>
    <property type="match status" value="1"/>
</dbReference>
<dbReference type="EMBL" id="JAIBCX010000026">
    <property type="protein sequence ID" value="MCJ8354418.1"/>
    <property type="molecule type" value="Genomic_DNA"/>
</dbReference>
<dbReference type="Proteomes" id="UP001202887">
    <property type="component" value="Unassembled WGS sequence"/>
</dbReference>
<dbReference type="GO" id="GO:0003677">
    <property type="term" value="F:DNA binding"/>
    <property type="evidence" value="ECO:0007669"/>
    <property type="project" value="InterPro"/>
</dbReference>
<evidence type="ECO:0000256" key="1">
    <source>
        <dbReference type="SAM" id="MobiDB-lite"/>
    </source>
</evidence>
<accession>A0AAW5EU53</accession>
<evidence type="ECO:0000313" key="2">
    <source>
        <dbReference type="EMBL" id="MCJ8354418.1"/>
    </source>
</evidence>
<feature type="non-terminal residue" evidence="2">
    <location>
        <position position="79"/>
    </location>
</feature>
<sequence length="79" mass="8650">MPMPIEDIIKRLGGPEQAARLTGVSTEAVRKWRQARAIPPKHWTVVLRETGLSLSDLQPATESDRPEPPMTAPSPTIPA</sequence>
<dbReference type="InterPro" id="IPR059216">
    <property type="entry name" value="LeuA_carph_isopro_dom"/>
</dbReference>
<reference evidence="2" key="1">
    <citation type="journal article" date="2021" name="Polymers (Basel)">
        <title>Highly Stretchable Bacterial Cellulose Produced by Komagataeibacter hansenii SI1.</title>
        <authorList>
            <person name="Cielecka I."/>
            <person name="Ryngajllo M."/>
            <person name="Maniukiewicz W."/>
            <person name="Bielecki S."/>
        </authorList>
    </citation>
    <scope>NUCLEOTIDE SEQUENCE</scope>
    <source>
        <strain evidence="2">SI1</strain>
    </source>
</reference>
<dbReference type="SUPFAM" id="SSF47413">
    <property type="entry name" value="lambda repressor-like DNA-binding domains"/>
    <property type="match status" value="1"/>
</dbReference>
<feature type="compositionally biased region" description="Polar residues" evidence="1">
    <location>
        <begin position="52"/>
        <end position="61"/>
    </location>
</feature>
<gene>
    <name evidence="2" type="ORF">K1W68_10530</name>
</gene>
<comment type="caution">
    <text evidence="2">The sequence shown here is derived from an EMBL/GenBank/DDBJ whole genome shotgun (WGS) entry which is preliminary data.</text>
</comment>
<organism evidence="2 3">
    <name type="scientific">Novacetimonas hansenii</name>
    <name type="common">Komagataeibacter hansenii</name>
    <dbReference type="NCBI Taxonomy" id="436"/>
    <lineage>
        <taxon>Bacteria</taxon>
        <taxon>Pseudomonadati</taxon>
        <taxon>Pseudomonadota</taxon>
        <taxon>Alphaproteobacteria</taxon>
        <taxon>Acetobacterales</taxon>
        <taxon>Acetobacteraceae</taxon>
        <taxon>Novacetimonas</taxon>
    </lineage>
</organism>
<feature type="compositionally biased region" description="Pro residues" evidence="1">
    <location>
        <begin position="68"/>
        <end position="79"/>
    </location>
</feature>
<evidence type="ECO:0000313" key="3">
    <source>
        <dbReference type="Proteomes" id="UP001202887"/>
    </source>
</evidence>
<dbReference type="NCBIfam" id="NF046037">
    <property type="entry name" value="carphisopro"/>
    <property type="match status" value="1"/>
</dbReference>
<dbReference type="RefSeq" id="WP_247067262.1">
    <property type="nucleotide sequence ID" value="NZ_JAIBCX010000026.1"/>
</dbReference>
<proteinExistence type="predicted"/>
<dbReference type="InterPro" id="IPR010982">
    <property type="entry name" value="Lambda_DNA-bd_dom_sf"/>
</dbReference>
<dbReference type="AlphaFoldDB" id="A0AAW5EU53"/>
<name>A0AAW5EU53_NOVHA</name>
<protein>
    <submittedName>
        <fullName evidence="2">Cro/CI family transcriptional regulator</fullName>
    </submittedName>
</protein>
<feature type="region of interest" description="Disordered" evidence="1">
    <location>
        <begin position="51"/>
        <end position="79"/>
    </location>
</feature>
<reference evidence="2" key="2">
    <citation type="submission" date="2022-03" db="EMBL/GenBank/DDBJ databases">
        <authorList>
            <person name="Ryngajllo M."/>
            <person name="Jacek P."/>
            <person name="Kubiak K."/>
        </authorList>
    </citation>
    <scope>NUCLEOTIDE SEQUENCE</scope>
    <source>
        <strain evidence="2">SI1</strain>
    </source>
</reference>